<proteinExistence type="predicted"/>
<dbReference type="InterPro" id="IPR001709">
    <property type="entry name" value="Flavoprot_Pyr_Nucl_cyt_Rdtase"/>
</dbReference>
<name>F4PHC3_CACFS</name>
<evidence type="ECO:0000256" key="8">
    <source>
        <dbReference type="SAM" id="MobiDB-lite"/>
    </source>
</evidence>
<evidence type="ECO:0000256" key="1">
    <source>
        <dbReference type="ARBA" id="ARBA00001917"/>
    </source>
</evidence>
<dbReference type="InterPro" id="IPR017927">
    <property type="entry name" value="FAD-bd_FR_type"/>
</dbReference>
<feature type="compositionally biased region" description="Low complexity" evidence="8">
    <location>
        <begin position="45"/>
        <end position="60"/>
    </location>
</feature>
<feature type="region of interest" description="Disordered" evidence="8">
    <location>
        <begin position="37"/>
        <end position="64"/>
    </location>
</feature>
<evidence type="ECO:0000256" key="4">
    <source>
        <dbReference type="ARBA" id="ARBA00022643"/>
    </source>
</evidence>
<evidence type="ECO:0000256" key="2">
    <source>
        <dbReference type="ARBA" id="ARBA00001974"/>
    </source>
</evidence>
<evidence type="ECO:0000256" key="7">
    <source>
        <dbReference type="ARBA" id="ARBA00023002"/>
    </source>
</evidence>
<dbReference type="KEGG" id="dfa:DFA_03353"/>
<gene>
    <name evidence="10" type="ORF">DFA_03353</name>
</gene>
<dbReference type="Pfam" id="PF00667">
    <property type="entry name" value="FAD_binding_1"/>
    <property type="match status" value="1"/>
</dbReference>
<dbReference type="GO" id="GO:0009086">
    <property type="term" value="P:methionine biosynthetic process"/>
    <property type="evidence" value="ECO:0007669"/>
    <property type="project" value="TreeGrafter"/>
</dbReference>
<dbReference type="OrthoDB" id="1856718at2759"/>
<dbReference type="EMBL" id="GL883006">
    <property type="protein sequence ID" value="EGG25107.1"/>
    <property type="molecule type" value="Genomic_DNA"/>
</dbReference>
<dbReference type="InterPro" id="IPR001433">
    <property type="entry name" value="OxRdtase_FAD/NAD-bd"/>
</dbReference>
<dbReference type="InterPro" id="IPR003097">
    <property type="entry name" value="CysJ-like_FAD-binding"/>
</dbReference>
<keyword evidence="11" id="KW-1185">Reference proteome</keyword>
<dbReference type="InterPro" id="IPR039261">
    <property type="entry name" value="FNR_nucleotide-bd"/>
</dbReference>
<dbReference type="PANTHER" id="PTHR19384:SF84">
    <property type="entry name" value="METHIONINE SYNTHASE REDUCTASE"/>
    <property type="match status" value="1"/>
</dbReference>
<evidence type="ECO:0000313" key="10">
    <source>
        <dbReference type="EMBL" id="EGG25107.1"/>
    </source>
</evidence>
<dbReference type="Gene3D" id="3.40.50.80">
    <property type="entry name" value="Nucleotide-binding domain of ferredoxin-NADP reductase (FNR) module"/>
    <property type="match status" value="1"/>
</dbReference>
<keyword evidence="5" id="KW-0274">FAD</keyword>
<dbReference type="STRING" id="1054147.F4PHC3"/>
<comment type="cofactor">
    <cofactor evidence="1">
        <name>FMN</name>
        <dbReference type="ChEBI" id="CHEBI:58210"/>
    </cofactor>
</comment>
<sequence>MSDLNSTTSPPSVPVELPQPIKKKIVLRRSAAKEVFPPTPKYKVEQQQQQEQSILSSESLKPSCRHGSITRFRYLTEKNENESSSSSSSSLLDIKRIIEIEFQFDKEDENTFKPGDYLSIFAPNPFNVVESIANRLNLNLNDRLDIEMIVVQEGKVVNLPDNLKRANARTIGYLLSHELDICGIPSKRLLRLLGENASDQEEKKKLVHLSSIEGKEDYNQMIGNRITLLDLLISYPSISNIPLHYLVDFISPLVPRDYSISSSPLSSQPRHATVVFSVVDMNINQKEIKGLCTSWLEDKCNESILNNIQQLNIDNNNNNNNNNNTTTTIINNIPYEIKPTNHFTLPKDTLKTPMIMIGPGTGVAPFIGFLSHLEKTKQPDLKLAETWLFFGCRSESYDFIYRDEIESFVKNGTLSHLVTAFSRESKDQSSQPLGYVQSKLLNHSSQLFNLITNNNATIYICGDAKGMAVGVKSAFIEIVKKELKMMMTNKQMKLFLNGLQIKDIY</sequence>
<dbReference type="FunFam" id="3.40.50.80:FF:000001">
    <property type="entry name" value="NADPH--cytochrome P450 reductase 1"/>
    <property type="match status" value="1"/>
</dbReference>
<feature type="domain" description="FAD-binding FR-type" evidence="9">
    <location>
        <begin position="62"/>
        <end position="346"/>
    </location>
</feature>
<keyword evidence="4" id="KW-0288">FMN</keyword>
<dbReference type="RefSeq" id="XP_004362958.1">
    <property type="nucleotide sequence ID" value="XM_004362901.1"/>
</dbReference>
<evidence type="ECO:0000256" key="6">
    <source>
        <dbReference type="ARBA" id="ARBA00022857"/>
    </source>
</evidence>
<evidence type="ECO:0000313" key="11">
    <source>
        <dbReference type="Proteomes" id="UP000007797"/>
    </source>
</evidence>
<accession>F4PHC3</accession>
<dbReference type="GO" id="GO:0010181">
    <property type="term" value="F:FMN binding"/>
    <property type="evidence" value="ECO:0007669"/>
    <property type="project" value="TreeGrafter"/>
</dbReference>
<keyword evidence="7" id="KW-0560">Oxidoreductase</keyword>
<evidence type="ECO:0000256" key="3">
    <source>
        <dbReference type="ARBA" id="ARBA00022630"/>
    </source>
</evidence>
<reference evidence="11" key="1">
    <citation type="journal article" date="2011" name="Genome Res.">
        <title>Phylogeny-wide analysis of social amoeba genomes highlights ancient origins for complex intercellular communication.</title>
        <authorList>
            <person name="Heidel A.J."/>
            <person name="Lawal H.M."/>
            <person name="Felder M."/>
            <person name="Schilde C."/>
            <person name="Helps N.R."/>
            <person name="Tunggal B."/>
            <person name="Rivero F."/>
            <person name="John U."/>
            <person name="Schleicher M."/>
            <person name="Eichinger L."/>
            <person name="Platzer M."/>
            <person name="Noegel A.A."/>
            <person name="Schaap P."/>
            <person name="Gloeckner G."/>
        </authorList>
    </citation>
    <scope>NUCLEOTIDE SEQUENCE [LARGE SCALE GENOMIC DNA]</scope>
    <source>
        <strain evidence="11">SH3</strain>
    </source>
</reference>
<evidence type="ECO:0000259" key="9">
    <source>
        <dbReference type="PROSITE" id="PS51384"/>
    </source>
</evidence>
<protein>
    <recommendedName>
        <fullName evidence="9">FAD-binding FR-type domain-containing protein</fullName>
    </recommendedName>
</protein>
<dbReference type="GO" id="GO:0005829">
    <property type="term" value="C:cytosol"/>
    <property type="evidence" value="ECO:0007669"/>
    <property type="project" value="TreeGrafter"/>
</dbReference>
<keyword evidence="3" id="KW-0285">Flavoprotein</keyword>
<dbReference type="PRINTS" id="PR00371">
    <property type="entry name" value="FPNCR"/>
</dbReference>
<dbReference type="Pfam" id="PF00175">
    <property type="entry name" value="NAD_binding_1"/>
    <property type="match status" value="1"/>
</dbReference>
<evidence type="ECO:0000256" key="5">
    <source>
        <dbReference type="ARBA" id="ARBA00022827"/>
    </source>
</evidence>
<dbReference type="GeneID" id="14877439"/>
<comment type="cofactor">
    <cofactor evidence="2">
        <name>FAD</name>
        <dbReference type="ChEBI" id="CHEBI:57692"/>
    </cofactor>
</comment>
<dbReference type="SUPFAM" id="SSF52343">
    <property type="entry name" value="Ferredoxin reductase-like, C-terminal NADP-linked domain"/>
    <property type="match status" value="1"/>
</dbReference>
<dbReference type="Gene3D" id="2.40.30.10">
    <property type="entry name" value="Translation factors"/>
    <property type="match status" value="1"/>
</dbReference>
<dbReference type="GO" id="GO:0030586">
    <property type="term" value="F:[methionine synthase] reductase (NADPH) activity"/>
    <property type="evidence" value="ECO:0007669"/>
    <property type="project" value="TreeGrafter"/>
</dbReference>
<keyword evidence="6" id="KW-0521">NADP</keyword>
<dbReference type="OMA" id="WLYVGAK"/>
<dbReference type="GO" id="GO:0050660">
    <property type="term" value="F:flavin adenine dinucleotide binding"/>
    <property type="evidence" value="ECO:0007669"/>
    <property type="project" value="TreeGrafter"/>
</dbReference>
<dbReference type="SUPFAM" id="SSF63380">
    <property type="entry name" value="Riboflavin synthase domain-like"/>
    <property type="match status" value="1"/>
</dbReference>
<organism evidence="10 11">
    <name type="scientific">Cavenderia fasciculata</name>
    <name type="common">Slime mold</name>
    <name type="synonym">Dictyostelium fasciculatum</name>
    <dbReference type="NCBI Taxonomy" id="261658"/>
    <lineage>
        <taxon>Eukaryota</taxon>
        <taxon>Amoebozoa</taxon>
        <taxon>Evosea</taxon>
        <taxon>Eumycetozoa</taxon>
        <taxon>Dictyostelia</taxon>
        <taxon>Acytosteliales</taxon>
        <taxon>Cavenderiaceae</taxon>
        <taxon>Cavenderia</taxon>
    </lineage>
</organism>
<dbReference type="PROSITE" id="PS51384">
    <property type="entry name" value="FAD_FR"/>
    <property type="match status" value="1"/>
</dbReference>
<dbReference type="InterPro" id="IPR023173">
    <property type="entry name" value="NADPH_Cyt_P450_Rdtase_alpha"/>
</dbReference>
<dbReference type="Proteomes" id="UP000007797">
    <property type="component" value="Unassembled WGS sequence"/>
</dbReference>
<dbReference type="Gene3D" id="1.20.990.10">
    <property type="entry name" value="NADPH-cytochrome p450 Reductase, Chain A, domain 3"/>
    <property type="match status" value="1"/>
</dbReference>
<dbReference type="AlphaFoldDB" id="F4PHC3"/>
<dbReference type="PANTHER" id="PTHR19384">
    <property type="entry name" value="NITRIC OXIDE SYNTHASE-RELATED"/>
    <property type="match status" value="1"/>
</dbReference>
<dbReference type="InterPro" id="IPR017938">
    <property type="entry name" value="Riboflavin_synthase-like_b-brl"/>
</dbReference>
<dbReference type="GO" id="GO:0050667">
    <property type="term" value="P:homocysteine metabolic process"/>
    <property type="evidence" value="ECO:0007669"/>
    <property type="project" value="TreeGrafter"/>
</dbReference>